<evidence type="ECO:0000313" key="1">
    <source>
        <dbReference type="EMBL" id="SMO72276.1"/>
    </source>
</evidence>
<proteinExistence type="predicted"/>
<dbReference type="EMBL" id="FXTC01000005">
    <property type="protein sequence ID" value="SMO72276.1"/>
    <property type="molecule type" value="Genomic_DNA"/>
</dbReference>
<reference evidence="1 2" key="1">
    <citation type="submission" date="2017-05" db="EMBL/GenBank/DDBJ databases">
        <authorList>
            <person name="Varghese N."/>
            <person name="Submissions S."/>
        </authorList>
    </citation>
    <scope>NUCLEOTIDE SEQUENCE [LARGE SCALE GENOMIC DNA]</scope>
    <source>
        <strain evidence="1 2">DSM 29371</strain>
    </source>
</reference>
<dbReference type="Proteomes" id="UP000316916">
    <property type="component" value="Unassembled WGS sequence"/>
</dbReference>
<sequence>MKKKDEYQHYMGMSKLQIFIEMNDQANYYMANKWEYHINTNLFGKKTILILFFRKDIVYKIRIKKTYKKIVPQTLYYV</sequence>
<evidence type="ECO:0000313" key="2">
    <source>
        <dbReference type="Proteomes" id="UP000316916"/>
    </source>
</evidence>
<dbReference type="AlphaFoldDB" id="A0A521DKQ5"/>
<organism evidence="1 2">
    <name type="scientific">Chryseobacterium rhizoplanae</name>
    <dbReference type="NCBI Taxonomy" id="1609531"/>
    <lineage>
        <taxon>Bacteria</taxon>
        <taxon>Pseudomonadati</taxon>
        <taxon>Bacteroidota</taxon>
        <taxon>Flavobacteriia</taxon>
        <taxon>Flavobacteriales</taxon>
        <taxon>Weeksellaceae</taxon>
        <taxon>Chryseobacterium group</taxon>
        <taxon>Chryseobacterium</taxon>
    </lineage>
</organism>
<gene>
    <name evidence="1" type="ORF">SAMN06265171_105211</name>
</gene>
<keyword evidence="2" id="KW-1185">Reference proteome</keyword>
<accession>A0A521DKQ5</accession>
<protein>
    <submittedName>
        <fullName evidence="1">Uncharacterized protein</fullName>
    </submittedName>
</protein>
<name>A0A521DKQ5_9FLAO</name>